<gene>
    <name evidence="2" type="ORF">BGZ80_008303</name>
</gene>
<keyword evidence="1" id="KW-1133">Transmembrane helix</keyword>
<organism evidence="2 3">
    <name type="scientific">Entomortierella chlamydospora</name>
    <dbReference type="NCBI Taxonomy" id="101097"/>
    <lineage>
        <taxon>Eukaryota</taxon>
        <taxon>Fungi</taxon>
        <taxon>Fungi incertae sedis</taxon>
        <taxon>Mucoromycota</taxon>
        <taxon>Mortierellomycotina</taxon>
        <taxon>Mortierellomycetes</taxon>
        <taxon>Mortierellales</taxon>
        <taxon>Mortierellaceae</taxon>
        <taxon>Entomortierella</taxon>
    </lineage>
</organism>
<name>A0A9P6T1C5_9FUNG</name>
<sequence length="313" mass="34647">MSVPNDGVKIRVPPPSVINSVFIYLLFGPFLLDLPSVISSGTFLAQKKYTKANTAIAVHFLTLGGVLLIATIIYYFTLDQLTKAMAEYTVPSELTLVHVGVSSNVEFSGGQTFTLSPPTEREKEEDEIWDTSLAKARHRLISIRNAGTAMLSFYVIIYSIYGISRPLIHSHIVWNVIFCLVFNLDPGTPTIYAYFIFSILYHINARSSCLPQTDPLPRPPMVHIPASRPSRPRSDSYLFDLRRPSVAGVGPSIPRRSPSVRSVARSMDLHSLSRADTITDKNNHLDQGQAPRNHAVVNMESTLPTQKGIATPN</sequence>
<dbReference type="Proteomes" id="UP000703661">
    <property type="component" value="Unassembled WGS sequence"/>
</dbReference>
<proteinExistence type="predicted"/>
<keyword evidence="1" id="KW-0812">Transmembrane</keyword>
<keyword evidence="3" id="KW-1185">Reference proteome</keyword>
<feature type="transmembrane region" description="Helical" evidence="1">
    <location>
        <begin position="21"/>
        <end position="44"/>
    </location>
</feature>
<dbReference type="EMBL" id="JAAAID010000446">
    <property type="protein sequence ID" value="KAG0017406.1"/>
    <property type="molecule type" value="Genomic_DNA"/>
</dbReference>
<protein>
    <submittedName>
        <fullName evidence="2">Uncharacterized protein</fullName>
    </submittedName>
</protein>
<comment type="caution">
    <text evidence="2">The sequence shown here is derived from an EMBL/GenBank/DDBJ whole genome shotgun (WGS) entry which is preliminary data.</text>
</comment>
<evidence type="ECO:0000313" key="2">
    <source>
        <dbReference type="EMBL" id="KAG0017406.1"/>
    </source>
</evidence>
<feature type="transmembrane region" description="Helical" evidence="1">
    <location>
        <begin position="173"/>
        <end position="197"/>
    </location>
</feature>
<evidence type="ECO:0000256" key="1">
    <source>
        <dbReference type="SAM" id="Phobius"/>
    </source>
</evidence>
<accession>A0A9P6T1C5</accession>
<reference evidence="2" key="1">
    <citation type="journal article" date="2020" name="Fungal Divers.">
        <title>Resolving the Mortierellaceae phylogeny through synthesis of multi-gene phylogenetics and phylogenomics.</title>
        <authorList>
            <person name="Vandepol N."/>
            <person name="Liber J."/>
            <person name="Desiro A."/>
            <person name="Na H."/>
            <person name="Kennedy M."/>
            <person name="Barry K."/>
            <person name="Grigoriev I.V."/>
            <person name="Miller A.N."/>
            <person name="O'Donnell K."/>
            <person name="Stajich J.E."/>
            <person name="Bonito G."/>
        </authorList>
    </citation>
    <scope>NUCLEOTIDE SEQUENCE</scope>
    <source>
        <strain evidence="2">NRRL 2769</strain>
    </source>
</reference>
<evidence type="ECO:0000313" key="3">
    <source>
        <dbReference type="Proteomes" id="UP000703661"/>
    </source>
</evidence>
<feature type="transmembrane region" description="Helical" evidence="1">
    <location>
        <begin position="56"/>
        <end position="76"/>
    </location>
</feature>
<dbReference type="AlphaFoldDB" id="A0A9P6T1C5"/>
<keyword evidence="1" id="KW-0472">Membrane</keyword>
<feature type="transmembrane region" description="Helical" evidence="1">
    <location>
        <begin position="143"/>
        <end position="161"/>
    </location>
</feature>